<accession>A0A392TLA9</accession>
<dbReference type="EMBL" id="LXQA010609834">
    <property type="protein sequence ID" value="MCI61959.1"/>
    <property type="molecule type" value="Genomic_DNA"/>
</dbReference>
<proteinExistence type="predicted"/>
<dbReference type="GO" id="GO:0005840">
    <property type="term" value="C:ribosome"/>
    <property type="evidence" value="ECO:0007669"/>
    <property type="project" value="UniProtKB-KW"/>
</dbReference>
<protein>
    <submittedName>
        <fullName evidence="1">60S ribosomal protein L23</fullName>
    </submittedName>
</protein>
<dbReference type="AlphaFoldDB" id="A0A392TLA9"/>
<feature type="non-terminal residue" evidence="1">
    <location>
        <position position="63"/>
    </location>
</feature>
<sequence length="63" mass="6965">MWQPPCEGWVKCNVDTVFNNQQGTTNRGRCFRDGNGRFISAGTNWDSVTLSSVEAEALALKEA</sequence>
<comment type="caution">
    <text evidence="1">The sequence shown here is derived from an EMBL/GenBank/DDBJ whole genome shotgun (WGS) entry which is preliminary data.</text>
</comment>
<evidence type="ECO:0000313" key="2">
    <source>
        <dbReference type="Proteomes" id="UP000265520"/>
    </source>
</evidence>
<organism evidence="1 2">
    <name type="scientific">Trifolium medium</name>
    <dbReference type="NCBI Taxonomy" id="97028"/>
    <lineage>
        <taxon>Eukaryota</taxon>
        <taxon>Viridiplantae</taxon>
        <taxon>Streptophyta</taxon>
        <taxon>Embryophyta</taxon>
        <taxon>Tracheophyta</taxon>
        <taxon>Spermatophyta</taxon>
        <taxon>Magnoliopsida</taxon>
        <taxon>eudicotyledons</taxon>
        <taxon>Gunneridae</taxon>
        <taxon>Pentapetalae</taxon>
        <taxon>rosids</taxon>
        <taxon>fabids</taxon>
        <taxon>Fabales</taxon>
        <taxon>Fabaceae</taxon>
        <taxon>Papilionoideae</taxon>
        <taxon>50 kb inversion clade</taxon>
        <taxon>NPAAA clade</taxon>
        <taxon>Hologalegina</taxon>
        <taxon>IRL clade</taxon>
        <taxon>Trifolieae</taxon>
        <taxon>Trifolium</taxon>
    </lineage>
</organism>
<dbReference type="InterPro" id="IPR052929">
    <property type="entry name" value="RNase_H-like_EbsB-rel"/>
</dbReference>
<reference evidence="1 2" key="1">
    <citation type="journal article" date="2018" name="Front. Plant Sci.">
        <title>Red Clover (Trifolium pratense) and Zigzag Clover (T. medium) - A Picture of Genomic Similarities and Differences.</title>
        <authorList>
            <person name="Dluhosova J."/>
            <person name="Istvanek J."/>
            <person name="Nedelnik J."/>
            <person name="Repkova J."/>
        </authorList>
    </citation>
    <scope>NUCLEOTIDE SEQUENCE [LARGE SCALE GENOMIC DNA]</scope>
    <source>
        <strain evidence="2">cv. 10/8</strain>
        <tissue evidence="1">Leaf</tissue>
    </source>
</reference>
<dbReference type="PANTHER" id="PTHR47074:SF11">
    <property type="entry name" value="REVERSE TRANSCRIPTASE-LIKE PROTEIN"/>
    <property type="match status" value="1"/>
</dbReference>
<dbReference type="PANTHER" id="PTHR47074">
    <property type="entry name" value="BNAC02G40300D PROTEIN"/>
    <property type="match status" value="1"/>
</dbReference>
<name>A0A392TLA9_9FABA</name>
<keyword evidence="1" id="KW-0687">Ribonucleoprotein</keyword>
<evidence type="ECO:0000313" key="1">
    <source>
        <dbReference type="EMBL" id="MCI61959.1"/>
    </source>
</evidence>
<keyword evidence="2" id="KW-1185">Reference proteome</keyword>
<keyword evidence="1" id="KW-0689">Ribosomal protein</keyword>
<dbReference type="Proteomes" id="UP000265520">
    <property type="component" value="Unassembled WGS sequence"/>
</dbReference>